<protein>
    <submittedName>
        <fullName evidence="2">Putative transcriptional regulator</fullName>
    </submittedName>
</protein>
<dbReference type="HOGENOM" id="CLU_063440_3_3_0"/>
<reference evidence="2 3" key="1">
    <citation type="submission" date="2012-02" db="EMBL/GenBank/DDBJ databases">
        <title>Complete sequence of chromosome of Singulisphaera acidiphila DSM 18658.</title>
        <authorList>
            <consortium name="US DOE Joint Genome Institute (JGI-PGF)"/>
            <person name="Lucas S."/>
            <person name="Copeland A."/>
            <person name="Lapidus A."/>
            <person name="Glavina del Rio T."/>
            <person name="Dalin E."/>
            <person name="Tice H."/>
            <person name="Bruce D."/>
            <person name="Goodwin L."/>
            <person name="Pitluck S."/>
            <person name="Peters L."/>
            <person name="Ovchinnikova G."/>
            <person name="Chertkov O."/>
            <person name="Kyrpides N."/>
            <person name="Mavromatis K."/>
            <person name="Ivanova N."/>
            <person name="Brettin T."/>
            <person name="Detter J.C."/>
            <person name="Han C."/>
            <person name="Larimer F."/>
            <person name="Land M."/>
            <person name="Hauser L."/>
            <person name="Markowitz V."/>
            <person name="Cheng J.-F."/>
            <person name="Hugenholtz P."/>
            <person name="Woyke T."/>
            <person name="Wu D."/>
            <person name="Tindall B."/>
            <person name="Pomrenke H."/>
            <person name="Brambilla E."/>
            <person name="Klenk H.-P."/>
            <person name="Eisen J.A."/>
        </authorList>
    </citation>
    <scope>NUCLEOTIDE SEQUENCE [LARGE SCALE GENOMIC DNA]</scope>
    <source>
        <strain evidence="3">ATCC BAA-1392 / DSM 18658 / VKM B-2454 / MOB10</strain>
    </source>
</reference>
<dbReference type="Gene3D" id="1.10.10.10">
    <property type="entry name" value="Winged helix-like DNA-binding domain superfamily/Winged helix DNA-binding domain"/>
    <property type="match status" value="1"/>
</dbReference>
<dbReference type="InterPro" id="IPR036390">
    <property type="entry name" value="WH_DNA-bd_sf"/>
</dbReference>
<proteinExistence type="predicted"/>
<dbReference type="STRING" id="886293.Sinac_0051"/>
<dbReference type="InterPro" id="IPR036388">
    <property type="entry name" value="WH-like_DNA-bd_sf"/>
</dbReference>
<accession>L0D6Q4</accession>
<dbReference type="PANTHER" id="PTHR33169:SF14">
    <property type="entry name" value="TRANSCRIPTIONAL REGULATOR RV3488"/>
    <property type="match status" value="1"/>
</dbReference>
<dbReference type="Proteomes" id="UP000010798">
    <property type="component" value="Chromosome"/>
</dbReference>
<sequence>MSKLKPTNPDFLNGVPELLVLQLLARTPMHGYELVRSIARATDTQLEFGEGCIYPILHRLEREGLLAGETVQAGKRTRIVYRVTAAGLQRLAQSTSAWEAVVASVNRVLQGGGDADTAMA</sequence>
<evidence type="ECO:0000259" key="1">
    <source>
        <dbReference type="Pfam" id="PF03551"/>
    </source>
</evidence>
<dbReference type="PANTHER" id="PTHR33169">
    <property type="entry name" value="PADR-FAMILY TRANSCRIPTIONAL REGULATOR"/>
    <property type="match status" value="1"/>
</dbReference>
<evidence type="ECO:0000313" key="3">
    <source>
        <dbReference type="Proteomes" id="UP000010798"/>
    </source>
</evidence>
<gene>
    <name evidence="2" type="ordered locus">Sinac_0051</name>
</gene>
<dbReference type="InterPro" id="IPR005149">
    <property type="entry name" value="Tscrpt_reg_PadR_N"/>
</dbReference>
<dbReference type="Pfam" id="PF03551">
    <property type="entry name" value="PadR"/>
    <property type="match status" value="1"/>
</dbReference>
<dbReference type="InterPro" id="IPR052509">
    <property type="entry name" value="Metal_resp_DNA-bind_regulator"/>
</dbReference>
<dbReference type="eggNOG" id="COG1695">
    <property type="taxonomic scope" value="Bacteria"/>
</dbReference>
<dbReference type="RefSeq" id="WP_015243698.1">
    <property type="nucleotide sequence ID" value="NC_019892.1"/>
</dbReference>
<dbReference type="SUPFAM" id="SSF46785">
    <property type="entry name" value="Winged helix' DNA-binding domain"/>
    <property type="match status" value="1"/>
</dbReference>
<organism evidence="2 3">
    <name type="scientific">Singulisphaera acidiphila (strain ATCC BAA-1392 / DSM 18658 / VKM B-2454 / MOB10)</name>
    <dbReference type="NCBI Taxonomy" id="886293"/>
    <lineage>
        <taxon>Bacteria</taxon>
        <taxon>Pseudomonadati</taxon>
        <taxon>Planctomycetota</taxon>
        <taxon>Planctomycetia</taxon>
        <taxon>Isosphaerales</taxon>
        <taxon>Isosphaeraceae</taxon>
        <taxon>Singulisphaera</taxon>
    </lineage>
</organism>
<dbReference type="AlphaFoldDB" id="L0D6Q4"/>
<dbReference type="KEGG" id="saci:Sinac_0051"/>
<keyword evidence="3" id="KW-1185">Reference proteome</keyword>
<name>L0D6Q4_SINAD</name>
<dbReference type="EMBL" id="CP003364">
    <property type="protein sequence ID" value="AGA24513.1"/>
    <property type="molecule type" value="Genomic_DNA"/>
</dbReference>
<feature type="domain" description="Transcription regulator PadR N-terminal" evidence="1">
    <location>
        <begin position="20"/>
        <end position="92"/>
    </location>
</feature>
<evidence type="ECO:0000313" key="2">
    <source>
        <dbReference type="EMBL" id="AGA24513.1"/>
    </source>
</evidence>
<dbReference type="OrthoDB" id="9808017at2"/>